<dbReference type="EMBL" id="JANRMS010000042">
    <property type="protein sequence ID" value="KAJ3548662.1"/>
    <property type="molecule type" value="Genomic_DNA"/>
</dbReference>
<evidence type="ECO:0000313" key="1">
    <source>
        <dbReference type="EMBL" id="KAJ3548662.1"/>
    </source>
</evidence>
<dbReference type="Proteomes" id="UP001148629">
    <property type="component" value="Unassembled WGS sequence"/>
</dbReference>
<evidence type="ECO:0000313" key="2">
    <source>
        <dbReference type="Proteomes" id="UP001148629"/>
    </source>
</evidence>
<organism evidence="1 2">
    <name type="scientific">Fusarium decemcellulare</name>
    <dbReference type="NCBI Taxonomy" id="57161"/>
    <lineage>
        <taxon>Eukaryota</taxon>
        <taxon>Fungi</taxon>
        <taxon>Dikarya</taxon>
        <taxon>Ascomycota</taxon>
        <taxon>Pezizomycotina</taxon>
        <taxon>Sordariomycetes</taxon>
        <taxon>Hypocreomycetidae</taxon>
        <taxon>Hypocreales</taxon>
        <taxon>Nectriaceae</taxon>
        <taxon>Fusarium</taxon>
        <taxon>Fusarium decemcellulare species complex</taxon>
    </lineage>
</organism>
<name>A0ACC1SY61_9HYPO</name>
<comment type="caution">
    <text evidence="1">The sequence shown here is derived from an EMBL/GenBank/DDBJ whole genome shotgun (WGS) entry which is preliminary data.</text>
</comment>
<keyword evidence="2" id="KW-1185">Reference proteome</keyword>
<sequence length="665" mass="74003">MPREKRASTFDPETGESRPVRKREKYTRIACETCKARKVKCSGQLPCSRCIEMRAECRYHEFPPPPLSEAVSDNSTVPGQSVKRRRTSTLSNPELGQLLLTMKKVCEDIESSASNYDLDSIPTSSLKRSQRHVVSGHPTIIKPNPDYIHSLNLARDVLERKGILESPPSRVSVGKQPPSDGPNVTTPAADTLRAAKPILHIGHEKALQYLGTFKDHIYPAYPCISLSVAAERMAALFKASTPPRQSQDIGLDLIDVEVMKATFAIAMIMRGENDHPLCRDLMAHLLWNVDTNMNEERAQVEDIIMATLLVSSFSSFSSFNQPLKSWRMIGLAARASLELGLHRERSFQGLNHPSSTVNFHKVIFSCVYDLDKRCSFFANLPWALHEKDIDVDILALGDRHPYLSAMLALNRVHAEIIRFNAAAPAIGGKETDEQTEIFDYRVQKLVENIRGKGLFSTQAAVLPSTEVQNVMSSILQLRANNVRILAYTRYLSPCDASPHKTQPLHQLISLAMASVDVCLGMSSASALWRPLIDRLLMASVSCMFLAVSQNSAKYGPLCRKAFHTAIDALNLSSYKFTESESEVWCSLDDLRRLGRKIQMPPLDEPPATETTPNNCFTGSTILDGELAFSAEELAQLCEPANQDTLPGLWDSGSLWENTFNDFELV</sequence>
<reference evidence="1" key="1">
    <citation type="submission" date="2022-08" db="EMBL/GenBank/DDBJ databases">
        <title>Genome Sequence of Fusarium decemcellulare.</title>
        <authorList>
            <person name="Buettner E."/>
        </authorList>
    </citation>
    <scope>NUCLEOTIDE SEQUENCE</scope>
    <source>
        <strain evidence="1">Babe19</strain>
    </source>
</reference>
<accession>A0ACC1SY61</accession>
<proteinExistence type="predicted"/>
<gene>
    <name evidence="1" type="ORF">NM208_g903</name>
</gene>
<protein>
    <submittedName>
        <fullName evidence="1">Uncharacterized protein</fullName>
    </submittedName>
</protein>